<dbReference type="SUPFAM" id="SSF54631">
    <property type="entry name" value="CBS-domain pair"/>
    <property type="match status" value="1"/>
</dbReference>
<dbReference type="GO" id="GO:0005247">
    <property type="term" value="F:voltage-gated chloride channel activity"/>
    <property type="evidence" value="ECO:0007669"/>
    <property type="project" value="TreeGrafter"/>
</dbReference>
<dbReference type="FunFam" id="3.10.580.10:FF:000056">
    <property type="entry name" value="Chloride channel protein"/>
    <property type="match status" value="1"/>
</dbReference>
<feature type="transmembrane region" description="Helical" evidence="11">
    <location>
        <begin position="149"/>
        <end position="169"/>
    </location>
</feature>
<keyword evidence="9" id="KW-0407">Ion channel</keyword>
<feature type="transmembrane region" description="Helical" evidence="11">
    <location>
        <begin position="32"/>
        <end position="52"/>
    </location>
</feature>
<organism evidence="12 13">
    <name type="scientific">Astatotilapia calliptera</name>
    <name type="common">Eastern happy</name>
    <name type="synonym">Chromis callipterus</name>
    <dbReference type="NCBI Taxonomy" id="8154"/>
    <lineage>
        <taxon>Eukaryota</taxon>
        <taxon>Metazoa</taxon>
        <taxon>Chordata</taxon>
        <taxon>Craniata</taxon>
        <taxon>Vertebrata</taxon>
        <taxon>Euteleostomi</taxon>
        <taxon>Actinopterygii</taxon>
        <taxon>Neopterygii</taxon>
        <taxon>Teleostei</taxon>
        <taxon>Neoteleostei</taxon>
        <taxon>Acanthomorphata</taxon>
        <taxon>Ovalentaria</taxon>
        <taxon>Cichlomorphae</taxon>
        <taxon>Cichliformes</taxon>
        <taxon>Cichlidae</taxon>
        <taxon>African cichlids</taxon>
        <taxon>Pseudocrenilabrinae</taxon>
        <taxon>Haplochromini</taxon>
        <taxon>Astatotilapia</taxon>
    </lineage>
</organism>
<accession>A0AAX7VQF5</accession>
<dbReference type="InterPro" id="IPR014743">
    <property type="entry name" value="Cl-channel_core"/>
</dbReference>
<evidence type="ECO:0000313" key="13">
    <source>
        <dbReference type="Proteomes" id="UP000265100"/>
    </source>
</evidence>
<comment type="subcellular location">
    <subcellularLocation>
        <location evidence="1">Membrane</location>
        <topology evidence="1">Multi-pass membrane protein</topology>
    </subcellularLocation>
</comment>
<evidence type="ECO:0000256" key="4">
    <source>
        <dbReference type="ARBA" id="ARBA00022737"/>
    </source>
</evidence>
<keyword evidence="9" id="KW-0869">Chloride channel</keyword>
<proteinExistence type="predicted"/>
<dbReference type="FunFam" id="1.10.3080.10:FF:000033">
    <property type="entry name" value="Chloride channel, voltage-sensitive 1"/>
    <property type="match status" value="1"/>
</dbReference>
<dbReference type="GO" id="GO:0034707">
    <property type="term" value="C:chloride channel complex"/>
    <property type="evidence" value="ECO:0007669"/>
    <property type="project" value="UniProtKB-KW"/>
</dbReference>
<dbReference type="CDD" id="cd03683">
    <property type="entry name" value="ClC_1_like"/>
    <property type="match status" value="1"/>
</dbReference>
<keyword evidence="8 11" id="KW-0472">Membrane</keyword>
<feature type="transmembrane region" description="Helical" evidence="11">
    <location>
        <begin position="238"/>
        <end position="257"/>
    </location>
</feature>
<evidence type="ECO:0000256" key="1">
    <source>
        <dbReference type="ARBA" id="ARBA00004141"/>
    </source>
</evidence>
<dbReference type="InterPro" id="IPR050970">
    <property type="entry name" value="Cl_channel_volt-gated"/>
</dbReference>
<evidence type="ECO:0000256" key="10">
    <source>
        <dbReference type="ARBA" id="ARBA00023214"/>
    </source>
</evidence>
<keyword evidence="2" id="KW-0813">Transport</keyword>
<evidence type="ECO:0000256" key="9">
    <source>
        <dbReference type="ARBA" id="ARBA00023173"/>
    </source>
</evidence>
<dbReference type="Gene3D" id="1.10.3080.10">
    <property type="entry name" value="Clc chloride channel"/>
    <property type="match status" value="1"/>
</dbReference>
<keyword evidence="13" id="KW-1185">Reference proteome</keyword>
<name>A0AAX7VQF5_ASTCA</name>
<dbReference type="Pfam" id="PF00654">
    <property type="entry name" value="Voltage_CLC"/>
    <property type="match status" value="2"/>
</dbReference>
<keyword evidence="6" id="KW-0406">Ion transport</keyword>
<dbReference type="PRINTS" id="PR00762">
    <property type="entry name" value="CLCHANNEL"/>
</dbReference>
<keyword evidence="5 11" id="KW-1133">Transmembrane helix</keyword>
<protein>
    <recommendedName>
        <fullName evidence="14">Chloride channel 2c</fullName>
    </recommendedName>
</protein>
<evidence type="ECO:0000256" key="8">
    <source>
        <dbReference type="ARBA" id="ARBA00023136"/>
    </source>
</evidence>
<dbReference type="Ensembl" id="ENSACLT00000085722.1">
    <property type="protein sequence ID" value="ENSACLP00000084044.1"/>
    <property type="gene ID" value="ENSACLG00000014811.2"/>
</dbReference>
<evidence type="ECO:0000256" key="6">
    <source>
        <dbReference type="ARBA" id="ARBA00023065"/>
    </source>
</evidence>
<evidence type="ECO:0000256" key="5">
    <source>
        <dbReference type="ARBA" id="ARBA00022989"/>
    </source>
</evidence>
<keyword evidence="4" id="KW-0677">Repeat</keyword>
<feature type="transmembrane region" description="Helical" evidence="11">
    <location>
        <begin position="195"/>
        <end position="217"/>
    </location>
</feature>
<keyword evidence="7" id="KW-0129">CBS domain</keyword>
<reference evidence="12 13" key="1">
    <citation type="submission" date="2018-05" db="EMBL/GenBank/DDBJ databases">
        <authorList>
            <person name="Datahose"/>
        </authorList>
    </citation>
    <scope>NUCLEOTIDE SEQUENCE</scope>
</reference>
<dbReference type="AlphaFoldDB" id="A0AAX7VQF5"/>
<dbReference type="Proteomes" id="UP000265100">
    <property type="component" value="Chromosome 14"/>
</dbReference>
<reference evidence="12" key="3">
    <citation type="submission" date="2025-08" db="UniProtKB">
        <authorList>
            <consortium name="Ensembl"/>
        </authorList>
    </citation>
    <scope>IDENTIFICATION</scope>
</reference>
<sequence>MLYSVDGGFTRLSWFVSTAQKWMYGGLDSNVFLQYLAWVTYPVVLITFSAGFTQILAPQAVGSGIPEMKTILRGVVLKEYLTFKTFVAKVIGLTCALGSGMPLGKEVKQICFTHSKCTCTAWCVHTNEYKYAHALCIEVTSTFFAVRNYWRGFFAATFSAFIFRVLAVWNRDEETITALFKTRFRLDFPFDLQELPAFAVIGIASGFGGALFVYLNRLIVQFMRKQKVINKFLMKKRLLYPALVTLVLSTLTFPPGFGQFMAGKLTQKEALVTLLDNRTWAKQGIAEEFDYIGNAQAWRHPQVNVFVTLVLFIVMKFWMSALAITIPVPSGAFMPVFVIGAAFGRLVGESMAAWFPDGINTDGTIYPIVPGGYAVVGAAALSGAVTHTVSTAVIVFELTGQISHILPVMIAVILANAVAQSLQPSLYDSIIRIKKLPYLPELGWGHHEKYNIRVEDIMVRDVRYITLNCCYRDLHNVLLTGQLKTLALVESAESMILLGSIERAQLQSLLSQQLGRARRLQYIRERAVEEKKRLSIVSDPASDDNGSQRTSQEVRFQVRGCWITEVYSVQAGENHIVLQTFTDPLCDFQIAEWEERQLDEQVNFNNCKIDPAPFQLVERTSLHKTHTIFSLLGLDHAYVTSIGRLIGVVSLKESSLMIPPPAVCYVL</sequence>
<keyword evidence="3 11" id="KW-0812">Transmembrane</keyword>
<dbReference type="SUPFAM" id="SSF81340">
    <property type="entry name" value="Clc chloride channel"/>
    <property type="match status" value="1"/>
</dbReference>
<reference evidence="13" key="2">
    <citation type="submission" date="2023-03" db="EMBL/GenBank/DDBJ databases">
        <authorList>
            <consortium name="Wellcome Sanger Institute Data Sharing"/>
        </authorList>
    </citation>
    <scope>NUCLEOTIDE SEQUENCE [LARGE SCALE GENOMIC DNA]</scope>
</reference>
<dbReference type="GeneTree" id="ENSGT00940000155439"/>
<reference evidence="12" key="4">
    <citation type="submission" date="2025-09" db="UniProtKB">
        <authorList>
            <consortium name="Ensembl"/>
        </authorList>
    </citation>
    <scope>IDENTIFICATION</scope>
</reference>
<evidence type="ECO:0008006" key="14">
    <source>
        <dbReference type="Google" id="ProtNLM"/>
    </source>
</evidence>
<dbReference type="PANTHER" id="PTHR45720:SF6">
    <property type="entry name" value="CHLORIDE CHANNEL PROTEIN 2"/>
    <property type="match status" value="1"/>
</dbReference>
<dbReference type="InterPro" id="IPR001807">
    <property type="entry name" value="ClC"/>
</dbReference>
<keyword evidence="10" id="KW-0868">Chloride</keyword>
<dbReference type="InterPro" id="IPR046342">
    <property type="entry name" value="CBS_dom_sf"/>
</dbReference>
<evidence type="ECO:0000256" key="11">
    <source>
        <dbReference type="SAM" id="Phobius"/>
    </source>
</evidence>
<evidence type="ECO:0000313" key="12">
    <source>
        <dbReference type="Ensembl" id="ENSACLP00000084044.1"/>
    </source>
</evidence>
<dbReference type="PANTHER" id="PTHR45720">
    <property type="entry name" value="CHLORIDE CHANNEL PROTEIN 2"/>
    <property type="match status" value="1"/>
</dbReference>
<evidence type="ECO:0000256" key="2">
    <source>
        <dbReference type="ARBA" id="ARBA00022448"/>
    </source>
</evidence>
<dbReference type="GO" id="GO:0005886">
    <property type="term" value="C:plasma membrane"/>
    <property type="evidence" value="ECO:0007669"/>
    <property type="project" value="TreeGrafter"/>
</dbReference>
<evidence type="ECO:0000256" key="7">
    <source>
        <dbReference type="ARBA" id="ARBA00023122"/>
    </source>
</evidence>
<dbReference type="Gene3D" id="3.10.580.10">
    <property type="entry name" value="CBS-domain"/>
    <property type="match status" value="2"/>
</dbReference>
<evidence type="ECO:0000256" key="3">
    <source>
        <dbReference type="ARBA" id="ARBA00022692"/>
    </source>
</evidence>